<evidence type="ECO:0000313" key="2">
    <source>
        <dbReference type="EMBL" id="RZS58764.1"/>
    </source>
</evidence>
<name>A0A4Q7LV10_9BURK</name>
<evidence type="ECO:0008006" key="4">
    <source>
        <dbReference type="Google" id="ProtNLM"/>
    </source>
</evidence>
<dbReference type="EMBL" id="SGWV01000007">
    <property type="protein sequence ID" value="RZS58764.1"/>
    <property type="molecule type" value="Genomic_DNA"/>
</dbReference>
<proteinExistence type="predicted"/>
<dbReference type="RefSeq" id="WP_130480874.1">
    <property type="nucleotide sequence ID" value="NZ_SGWV01000007.1"/>
</dbReference>
<reference evidence="2 3" key="1">
    <citation type="submission" date="2019-02" db="EMBL/GenBank/DDBJ databases">
        <title>Genomic Encyclopedia of Type Strains, Phase IV (KMG-IV): sequencing the most valuable type-strain genomes for metagenomic binning, comparative biology and taxonomic classification.</title>
        <authorList>
            <person name="Goeker M."/>
        </authorList>
    </citation>
    <scope>NUCLEOTIDE SEQUENCE [LARGE SCALE GENOMIC DNA]</scope>
    <source>
        <strain evidence="2 3">DSM 10617</strain>
    </source>
</reference>
<comment type="caution">
    <text evidence="2">The sequence shown here is derived from an EMBL/GenBank/DDBJ whole genome shotgun (WGS) entry which is preliminary data.</text>
</comment>
<organism evidence="2 3">
    <name type="scientific">Sphaerotilus mobilis</name>
    <dbReference type="NCBI Taxonomy" id="47994"/>
    <lineage>
        <taxon>Bacteria</taxon>
        <taxon>Pseudomonadati</taxon>
        <taxon>Pseudomonadota</taxon>
        <taxon>Betaproteobacteria</taxon>
        <taxon>Burkholderiales</taxon>
        <taxon>Sphaerotilaceae</taxon>
        <taxon>Sphaerotilus</taxon>
    </lineage>
</organism>
<accession>A0A4Q7LV10</accession>
<feature type="signal peptide" evidence="1">
    <location>
        <begin position="1"/>
        <end position="18"/>
    </location>
</feature>
<keyword evidence="1" id="KW-0732">Signal</keyword>
<keyword evidence="3" id="KW-1185">Reference proteome</keyword>
<protein>
    <recommendedName>
        <fullName evidence="4">Lipoprotein</fullName>
    </recommendedName>
</protein>
<dbReference type="Proteomes" id="UP000293433">
    <property type="component" value="Unassembled WGS sequence"/>
</dbReference>
<feature type="chain" id="PRO_5020936888" description="Lipoprotein" evidence="1">
    <location>
        <begin position="19"/>
        <end position="127"/>
    </location>
</feature>
<gene>
    <name evidence="2" type="ORF">EV685_1064</name>
</gene>
<dbReference type="OrthoDB" id="9155811at2"/>
<sequence length="127" mass="14008">MPRLAVLLLAALTPLANAQPASFTVPSCVSGSPGLTLPVTTEQAMLDPGDRQRFQQAAEARYPLYQRGGHVPAEVLLLRRGGRWVYVTLWRQGHRGTCFAALFAAERFDVTPAWLEKYRPAAMGRDD</sequence>
<dbReference type="AlphaFoldDB" id="A0A4Q7LV10"/>
<evidence type="ECO:0000256" key="1">
    <source>
        <dbReference type="SAM" id="SignalP"/>
    </source>
</evidence>
<evidence type="ECO:0000313" key="3">
    <source>
        <dbReference type="Proteomes" id="UP000293433"/>
    </source>
</evidence>